<evidence type="ECO:0000313" key="4">
    <source>
        <dbReference type="EMBL" id="EFM81713.1"/>
    </source>
</evidence>
<dbReference type="EMBL" id="AEBR01000095">
    <property type="protein sequence ID" value="EFM81713.1"/>
    <property type="molecule type" value="Genomic_DNA"/>
</dbReference>
<dbReference type="AlphaFoldDB" id="A0A125W320"/>
<proteinExistence type="predicted"/>
<dbReference type="Pfam" id="PF13731">
    <property type="entry name" value="WxL"/>
    <property type="match status" value="1"/>
</dbReference>
<dbReference type="InterPro" id="IPR027994">
    <property type="entry name" value="WxL_dom"/>
</dbReference>
<reference evidence="4 5" key="1">
    <citation type="submission" date="2010-07" db="EMBL/GenBank/DDBJ databases">
        <authorList>
            <person name="Sid Ahmed O."/>
        </authorList>
    </citation>
    <scope>NUCLEOTIDE SEQUENCE [LARGE SCALE GENOMIC DNA]</scope>
    <source>
        <strain evidence="4 5">TX4248</strain>
    </source>
</reference>
<keyword evidence="2" id="KW-0732">Signal</keyword>
<gene>
    <name evidence="4" type="ORF">HMPREF9498_02598</name>
</gene>
<evidence type="ECO:0000256" key="1">
    <source>
        <dbReference type="SAM" id="MobiDB-lite"/>
    </source>
</evidence>
<dbReference type="Proteomes" id="UP000004846">
    <property type="component" value="Unassembled WGS sequence"/>
</dbReference>
<organism evidence="4 5">
    <name type="scientific">Enterococcus faecalis TX4248</name>
    <dbReference type="NCBI Taxonomy" id="749495"/>
    <lineage>
        <taxon>Bacteria</taxon>
        <taxon>Bacillati</taxon>
        <taxon>Bacillota</taxon>
        <taxon>Bacilli</taxon>
        <taxon>Lactobacillales</taxon>
        <taxon>Enterococcaceae</taxon>
        <taxon>Enterococcus</taxon>
    </lineage>
</organism>
<sequence>MKKTVVYSLLFGTMLLGATVPAEAATVVFDSEQSIVFTPSTDGTDPVNPENPDPEKPVRPVDPTNPDGPNPGTPGPLSIDYASSLDFGSNEISNKDQTYFARAQTYKNPDGSASELATANYVQVSDLRGTNAGWVLKVKQNGQFRNAETLHKELTGATVAFTEPSVRSNATDVLPPTATANIQLDAAGAETVVMQAPEKTGAGTWITLWGQAEKVTEKNQQGQQVNATITRAISLTVPGKTPKDAVQYKTTLTWLLSDVPVNNGGK</sequence>
<evidence type="ECO:0000313" key="5">
    <source>
        <dbReference type="Proteomes" id="UP000004846"/>
    </source>
</evidence>
<feature type="region of interest" description="Disordered" evidence="1">
    <location>
        <begin position="37"/>
        <end position="78"/>
    </location>
</feature>
<name>A0A125W320_ENTFL</name>
<dbReference type="HOGENOM" id="CLU_067278_1_0_9"/>
<dbReference type="RefSeq" id="WP_002385162.1">
    <property type="nucleotide sequence ID" value="NZ_GL454482.1"/>
</dbReference>
<feature type="domain" description="WxL" evidence="3">
    <location>
        <begin position="28"/>
        <end position="260"/>
    </location>
</feature>
<evidence type="ECO:0000259" key="3">
    <source>
        <dbReference type="Pfam" id="PF13731"/>
    </source>
</evidence>
<dbReference type="GeneID" id="60892432"/>
<evidence type="ECO:0000256" key="2">
    <source>
        <dbReference type="SAM" id="SignalP"/>
    </source>
</evidence>
<protein>
    <recommendedName>
        <fullName evidence="3">WxL domain-containing protein</fullName>
    </recommendedName>
</protein>
<feature type="chain" id="PRO_5007181486" description="WxL domain-containing protein" evidence="2">
    <location>
        <begin position="25"/>
        <end position="266"/>
    </location>
</feature>
<comment type="caution">
    <text evidence="4">The sequence shown here is derived from an EMBL/GenBank/DDBJ whole genome shotgun (WGS) entry which is preliminary data.</text>
</comment>
<feature type="signal peptide" evidence="2">
    <location>
        <begin position="1"/>
        <end position="24"/>
    </location>
</feature>
<accession>A0A125W320</accession>